<evidence type="ECO:0000256" key="1">
    <source>
        <dbReference type="ARBA" id="ARBA00000085"/>
    </source>
</evidence>
<protein>
    <recommendedName>
        <fullName evidence="14">Sensor histidine kinase MtrB</fullName>
        <ecNumber evidence="3">2.7.13.3</ecNumber>
    </recommendedName>
</protein>
<feature type="transmembrane region" description="Helical" evidence="16">
    <location>
        <begin position="42"/>
        <end position="62"/>
    </location>
</feature>
<dbReference type="SMART" id="SM00387">
    <property type="entry name" value="HATPase_c"/>
    <property type="match status" value="1"/>
</dbReference>
<proteinExistence type="predicted"/>
<keyword evidence="4" id="KW-1003">Cell membrane</keyword>
<evidence type="ECO:0000256" key="13">
    <source>
        <dbReference type="ARBA" id="ARBA00023136"/>
    </source>
</evidence>
<dbReference type="InterPro" id="IPR003660">
    <property type="entry name" value="HAMP_dom"/>
</dbReference>
<evidence type="ECO:0000256" key="9">
    <source>
        <dbReference type="ARBA" id="ARBA00022777"/>
    </source>
</evidence>
<feature type="domain" description="Histidine kinase" evidence="17">
    <location>
        <begin position="305"/>
        <end position="522"/>
    </location>
</feature>
<organism evidence="19 20">
    <name type="scientific">Agromyces fucosus</name>
    <dbReference type="NCBI Taxonomy" id="41985"/>
    <lineage>
        <taxon>Bacteria</taxon>
        <taxon>Bacillati</taxon>
        <taxon>Actinomycetota</taxon>
        <taxon>Actinomycetes</taxon>
        <taxon>Micrococcales</taxon>
        <taxon>Microbacteriaceae</taxon>
        <taxon>Agromyces</taxon>
    </lineage>
</organism>
<evidence type="ECO:0000256" key="16">
    <source>
        <dbReference type="SAM" id="Phobius"/>
    </source>
</evidence>
<dbReference type="OrthoDB" id="9786919at2"/>
<dbReference type="SMART" id="SM00304">
    <property type="entry name" value="HAMP"/>
    <property type="match status" value="1"/>
</dbReference>
<dbReference type="InterPro" id="IPR003661">
    <property type="entry name" value="HisK_dim/P_dom"/>
</dbReference>
<dbReference type="RefSeq" id="WP_115957399.1">
    <property type="nucleotide sequence ID" value="NZ_SDPO01000001.1"/>
</dbReference>
<dbReference type="InterPro" id="IPR004358">
    <property type="entry name" value="Sig_transdc_His_kin-like_C"/>
</dbReference>
<dbReference type="InterPro" id="IPR047669">
    <property type="entry name" value="MtrAB_MtrB"/>
</dbReference>
<dbReference type="SMART" id="SM00388">
    <property type="entry name" value="HisKA"/>
    <property type="match status" value="1"/>
</dbReference>
<dbReference type="InterPro" id="IPR050428">
    <property type="entry name" value="TCS_sensor_his_kinase"/>
</dbReference>
<keyword evidence="8" id="KW-0547">Nucleotide-binding</keyword>
<dbReference type="PANTHER" id="PTHR45436">
    <property type="entry name" value="SENSOR HISTIDINE KINASE YKOH"/>
    <property type="match status" value="1"/>
</dbReference>
<dbReference type="InterPro" id="IPR003594">
    <property type="entry name" value="HATPase_dom"/>
</dbReference>
<dbReference type="EMBL" id="SDPO01000001">
    <property type="protein sequence ID" value="RXZ50988.1"/>
    <property type="molecule type" value="Genomic_DNA"/>
</dbReference>
<name>A0A4Q2JXP1_9MICO</name>
<dbReference type="GO" id="GO:0000155">
    <property type="term" value="F:phosphorelay sensor kinase activity"/>
    <property type="evidence" value="ECO:0007669"/>
    <property type="project" value="InterPro"/>
</dbReference>
<dbReference type="SUPFAM" id="SSF158472">
    <property type="entry name" value="HAMP domain-like"/>
    <property type="match status" value="1"/>
</dbReference>
<evidence type="ECO:0000256" key="5">
    <source>
        <dbReference type="ARBA" id="ARBA00022553"/>
    </source>
</evidence>
<dbReference type="CDD" id="cd00075">
    <property type="entry name" value="HATPase"/>
    <property type="match status" value="1"/>
</dbReference>
<evidence type="ECO:0000256" key="6">
    <source>
        <dbReference type="ARBA" id="ARBA00022679"/>
    </source>
</evidence>
<dbReference type="InterPro" id="IPR005467">
    <property type="entry name" value="His_kinase_dom"/>
</dbReference>
<evidence type="ECO:0000259" key="17">
    <source>
        <dbReference type="PROSITE" id="PS50109"/>
    </source>
</evidence>
<keyword evidence="7 16" id="KW-0812">Transmembrane</keyword>
<evidence type="ECO:0000256" key="7">
    <source>
        <dbReference type="ARBA" id="ARBA00022692"/>
    </source>
</evidence>
<dbReference type="Pfam" id="PF00512">
    <property type="entry name" value="HisKA"/>
    <property type="match status" value="1"/>
</dbReference>
<dbReference type="InterPro" id="IPR036097">
    <property type="entry name" value="HisK_dim/P_sf"/>
</dbReference>
<keyword evidence="20" id="KW-1185">Reference proteome</keyword>
<dbReference type="PRINTS" id="PR00344">
    <property type="entry name" value="BCTRLSENSOR"/>
</dbReference>
<evidence type="ECO:0000259" key="18">
    <source>
        <dbReference type="PROSITE" id="PS50885"/>
    </source>
</evidence>
<evidence type="ECO:0000256" key="10">
    <source>
        <dbReference type="ARBA" id="ARBA00022840"/>
    </source>
</evidence>
<evidence type="ECO:0000313" key="19">
    <source>
        <dbReference type="EMBL" id="RXZ50988.1"/>
    </source>
</evidence>
<keyword evidence="6" id="KW-0808">Transferase</keyword>
<evidence type="ECO:0000256" key="4">
    <source>
        <dbReference type="ARBA" id="ARBA00022475"/>
    </source>
</evidence>
<evidence type="ECO:0000256" key="3">
    <source>
        <dbReference type="ARBA" id="ARBA00012438"/>
    </source>
</evidence>
<comment type="caution">
    <text evidence="19">The sequence shown here is derived from an EMBL/GenBank/DDBJ whole genome shotgun (WGS) entry which is preliminary data.</text>
</comment>
<dbReference type="Gene3D" id="1.10.287.130">
    <property type="match status" value="1"/>
</dbReference>
<dbReference type="Gene3D" id="3.30.565.10">
    <property type="entry name" value="Histidine kinase-like ATPase, C-terminal domain"/>
    <property type="match status" value="1"/>
</dbReference>
<dbReference type="FunFam" id="3.30.565.10:FF:000013">
    <property type="entry name" value="Two-component sensor histidine kinase"/>
    <property type="match status" value="1"/>
</dbReference>
<evidence type="ECO:0000256" key="2">
    <source>
        <dbReference type="ARBA" id="ARBA00004651"/>
    </source>
</evidence>
<evidence type="ECO:0000313" key="20">
    <source>
        <dbReference type="Proteomes" id="UP000292935"/>
    </source>
</evidence>
<dbReference type="FunFam" id="1.10.287.130:FF:000010">
    <property type="entry name" value="Two-component sensor histidine kinase"/>
    <property type="match status" value="1"/>
</dbReference>
<evidence type="ECO:0000256" key="8">
    <source>
        <dbReference type="ARBA" id="ARBA00022741"/>
    </source>
</evidence>
<dbReference type="InterPro" id="IPR036890">
    <property type="entry name" value="HATPase_C_sf"/>
</dbReference>
<evidence type="ECO:0000256" key="15">
    <source>
        <dbReference type="SAM" id="MobiDB-lite"/>
    </source>
</evidence>
<dbReference type="CDD" id="cd06225">
    <property type="entry name" value="HAMP"/>
    <property type="match status" value="1"/>
</dbReference>
<feature type="domain" description="HAMP" evidence="18">
    <location>
        <begin position="238"/>
        <end position="290"/>
    </location>
</feature>
<evidence type="ECO:0000256" key="12">
    <source>
        <dbReference type="ARBA" id="ARBA00023012"/>
    </source>
</evidence>
<keyword evidence="10" id="KW-0067">ATP-binding</keyword>
<dbReference type="CDD" id="cd00082">
    <property type="entry name" value="HisKA"/>
    <property type="match status" value="1"/>
</dbReference>
<dbReference type="NCBIfam" id="NF040691">
    <property type="entry name" value="MtrAB_MtrB"/>
    <property type="match status" value="1"/>
</dbReference>
<gene>
    <name evidence="19" type="ORF">ESP57_04165</name>
</gene>
<dbReference type="GO" id="GO:0005886">
    <property type="term" value="C:plasma membrane"/>
    <property type="evidence" value="ECO:0007669"/>
    <property type="project" value="UniProtKB-SubCell"/>
</dbReference>
<reference evidence="19 20" key="1">
    <citation type="submission" date="2019-01" db="EMBL/GenBank/DDBJ databases">
        <authorList>
            <person name="Li J."/>
        </authorList>
    </citation>
    <scope>NUCLEOTIDE SEQUENCE [LARGE SCALE GENOMIC DNA]</scope>
    <source>
        <strain evidence="19 20">CCUG 35506</strain>
    </source>
</reference>
<accession>A0A4Q2JXP1</accession>
<dbReference type="AlphaFoldDB" id="A0A4Q2JXP1"/>
<comment type="catalytic activity">
    <reaction evidence="1">
        <text>ATP + protein L-histidine = ADP + protein N-phospho-L-histidine.</text>
        <dbReference type="EC" id="2.7.13.3"/>
    </reaction>
</comment>
<sequence>MSQAEAPARFGVGSWREIRRALAALPRRALELWRHSLQFRTVLITFALSSLAIFVIGLYISFSIASNLFKTQLDSALGDANQATLAAQSILDGADAADPASMQGVMADIVTTVSRVSGSPAIAYIQPGVVSTSTAPPTRIAPILQGGVITPELQGHVRADPGGQYWQSVALEDDDGAVGPGIVVGSSIGVPGVGDYGLYVGYSFAAAQETLAFMQLVGTIGAVALLVLLSATTLLVVRWVIEPIRSAATTSRRLAAGDLGVRMPEKGEDELATLAASFNGMADSLQARIRELAELSVMQQRFVSDVSHELRTPLTTIRLAGDVLYGQRDDFPGPTSRTVELLHTQTERFETLLADLLEISRYDAGSVELATEATNLVHLAGDAIESMHELARSRGSELRLEAPGGHLDARVDPRRIRRIVRNLLGNAIEHGEGRPIVVAVDSNEEAIALSVRDYGLGMTADESARVFDRFWRADPSRTRTIGGTGLGLAIALEDAVAHGGTLDVWSRRGFGTVFRLTLPRSGDFADELVESPLPLEPEDIDATGPPATGVVRAVDADTSVETDAAGRAASTKQVGNGGWEAHDA</sequence>
<keyword evidence="12" id="KW-0902">Two-component regulatory system</keyword>
<dbReference type="GO" id="GO:0005524">
    <property type="term" value="F:ATP binding"/>
    <property type="evidence" value="ECO:0007669"/>
    <property type="project" value="UniProtKB-KW"/>
</dbReference>
<keyword evidence="11 16" id="KW-1133">Transmembrane helix</keyword>
<evidence type="ECO:0000256" key="11">
    <source>
        <dbReference type="ARBA" id="ARBA00022989"/>
    </source>
</evidence>
<dbReference type="PROSITE" id="PS50885">
    <property type="entry name" value="HAMP"/>
    <property type="match status" value="1"/>
</dbReference>
<keyword evidence="13 16" id="KW-0472">Membrane</keyword>
<comment type="subcellular location">
    <subcellularLocation>
        <location evidence="2">Cell membrane</location>
        <topology evidence="2">Multi-pass membrane protein</topology>
    </subcellularLocation>
</comment>
<evidence type="ECO:0000256" key="14">
    <source>
        <dbReference type="ARBA" id="ARBA00035305"/>
    </source>
</evidence>
<dbReference type="EC" id="2.7.13.3" evidence="3"/>
<dbReference type="SUPFAM" id="SSF47384">
    <property type="entry name" value="Homodimeric domain of signal transducing histidine kinase"/>
    <property type="match status" value="1"/>
</dbReference>
<dbReference type="Pfam" id="PF02518">
    <property type="entry name" value="HATPase_c"/>
    <property type="match status" value="1"/>
</dbReference>
<feature type="transmembrane region" description="Helical" evidence="16">
    <location>
        <begin position="216"/>
        <end position="241"/>
    </location>
</feature>
<dbReference type="Gene3D" id="6.10.340.10">
    <property type="match status" value="1"/>
</dbReference>
<feature type="region of interest" description="Disordered" evidence="15">
    <location>
        <begin position="561"/>
        <end position="584"/>
    </location>
</feature>
<dbReference type="Pfam" id="PF00672">
    <property type="entry name" value="HAMP"/>
    <property type="match status" value="1"/>
</dbReference>
<dbReference type="PROSITE" id="PS50109">
    <property type="entry name" value="HIS_KIN"/>
    <property type="match status" value="1"/>
</dbReference>
<keyword evidence="9 19" id="KW-0418">Kinase</keyword>
<dbReference type="SUPFAM" id="SSF55874">
    <property type="entry name" value="ATPase domain of HSP90 chaperone/DNA topoisomerase II/histidine kinase"/>
    <property type="match status" value="1"/>
</dbReference>
<dbReference type="PANTHER" id="PTHR45436:SF5">
    <property type="entry name" value="SENSOR HISTIDINE KINASE TRCS"/>
    <property type="match status" value="1"/>
</dbReference>
<keyword evidence="5" id="KW-0597">Phosphoprotein</keyword>
<dbReference type="Proteomes" id="UP000292935">
    <property type="component" value="Unassembled WGS sequence"/>
</dbReference>